<dbReference type="Gene3D" id="3.30.70.260">
    <property type="match status" value="1"/>
</dbReference>
<dbReference type="EMBL" id="JBHSJJ010000003">
    <property type="protein sequence ID" value="MFC4871169.1"/>
    <property type="molecule type" value="Genomic_DNA"/>
</dbReference>
<sequence>MIKKFDKASFKEKLELQTSFPSLYMFKFIVPNGREGEVAALLPNNEMKLKVSTKGTYVSATIRAMMPSSDAIIEIYERAAKIEGVISL</sequence>
<dbReference type="RefSeq" id="WP_377062395.1">
    <property type="nucleotide sequence ID" value="NZ_JBHSJJ010000003.1"/>
</dbReference>
<dbReference type="Pfam" id="PF04359">
    <property type="entry name" value="DUF493"/>
    <property type="match status" value="1"/>
</dbReference>
<reference evidence="2" key="1">
    <citation type="journal article" date="2019" name="Int. J. Syst. Evol. Microbiol.">
        <title>The Global Catalogue of Microorganisms (GCM) 10K type strain sequencing project: providing services to taxonomists for standard genome sequencing and annotation.</title>
        <authorList>
            <consortium name="The Broad Institute Genomics Platform"/>
            <consortium name="The Broad Institute Genome Sequencing Center for Infectious Disease"/>
            <person name="Wu L."/>
            <person name="Ma J."/>
        </authorList>
    </citation>
    <scope>NUCLEOTIDE SEQUENCE [LARGE SCALE GENOMIC DNA]</scope>
    <source>
        <strain evidence="2">CGMCC 4.7466</strain>
    </source>
</reference>
<dbReference type="InterPro" id="IPR007454">
    <property type="entry name" value="UPF0250_YbeD-like"/>
</dbReference>
<evidence type="ECO:0000313" key="2">
    <source>
        <dbReference type="Proteomes" id="UP001595818"/>
    </source>
</evidence>
<dbReference type="SUPFAM" id="SSF117991">
    <property type="entry name" value="YbeD/HP0495-like"/>
    <property type="match status" value="1"/>
</dbReference>
<dbReference type="Proteomes" id="UP001595818">
    <property type="component" value="Unassembled WGS sequence"/>
</dbReference>
<protein>
    <submittedName>
        <fullName evidence="1">DUF493 family protein</fullName>
    </submittedName>
</protein>
<gene>
    <name evidence="1" type="ORF">ACFPFU_05685</name>
</gene>
<comment type="caution">
    <text evidence="1">The sequence shown here is derived from an EMBL/GenBank/DDBJ whole genome shotgun (WGS) entry which is preliminary data.</text>
</comment>
<dbReference type="InterPro" id="IPR027471">
    <property type="entry name" value="YbeD-like_sf"/>
</dbReference>
<accession>A0ABV9SXQ1</accession>
<organism evidence="1 2">
    <name type="scientific">Negadavirga shengliensis</name>
    <dbReference type="NCBI Taxonomy" id="1389218"/>
    <lineage>
        <taxon>Bacteria</taxon>
        <taxon>Pseudomonadati</taxon>
        <taxon>Bacteroidota</taxon>
        <taxon>Cytophagia</taxon>
        <taxon>Cytophagales</taxon>
        <taxon>Cyclobacteriaceae</taxon>
        <taxon>Negadavirga</taxon>
    </lineage>
</organism>
<evidence type="ECO:0000313" key="1">
    <source>
        <dbReference type="EMBL" id="MFC4871169.1"/>
    </source>
</evidence>
<proteinExistence type="predicted"/>
<name>A0ABV9SXQ1_9BACT</name>
<keyword evidence="2" id="KW-1185">Reference proteome</keyword>